<evidence type="ECO:0000256" key="1">
    <source>
        <dbReference type="SAM" id="MobiDB-lite"/>
    </source>
</evidence>
<dbReference type="Proteomes" id="UP000585474">
    <property type="component" value="Unassembled WGS sequence"/>
</dbReference>
<feature type="compositionally biased region" description="Basic and acidic residues" evidence="1">
    <location>
        <begin position="303"/>
        <end position="315"/>
    </location>
</feature>
<gene>
    <name evidence="2" type="ORF">Acr_24g0008040</name>
</gene>
<sequence length="463" mass="49033">MVICCAGIAVYLTQEVINNAFVDLDPIPCEGGGIPSSVYSKASNGPLLQPCQKKRKHEGTTASFEEYPDRVDLEVGVAKNQTPVSVKIAALEAIETLLTVLATLRALLASLLSPAHFRPANLARGLELFHRGWGWGELQWELVRLRLGSLMGSLGGGGAVQFTKGSVVVAKGITSLGMTLGSVWYTGGQGSCWSGIGPGAWNNQGMRETGTKVAEFCAHALLALEVLIHPRALSPIDFSPSSNTAFDGFNRLPNVYSYGNKQNTPFSSRALGKRPGDSILGGDDLYESWLANDYEIENPVIESGKDKSYPNEKPSETLISDPPSDKITPVADSSFARVLEESRATVISTSAGERVVGKGYVVTVEVQEVLEPIKQAETMAAVGDGPVVTQQVVSDGGAPDSVEVEPPTSKNFLAAMAGSSVARDASTTVASDLESSKPFAMDLERESSVDSLPDIVDGDPDSD</sequence>
<keyword evidence="3" id="KW-1185">Reference proteome</keyword>
<dbReference type="EMBL" id="BJWL01000024">
    <property type="protein sequence ID" value="GFZ14614.1"/>
    <property type="molecule type" value="Genomic_DNA"/>
</dbReference>
<dbReference type="PANTHER" id="PTHR34105:SF1">
    <property type="entry name" value="PROLINE-, GLUTAMIC ACID- AND LEUCINE-RICH PROTEIN 1"/>
    <property type="match status" value="1"/>
</dbReference>
<feature type="region of interest" description="Disordered" evidence="1">
    <location>
        <begin position="301"/>
        <end position="326"/>
    </location>
</feature>
<feature type="region of interest" description="Disordered" evidence="1">
    <location>
        <begin position="429"/>
        <end position="463"/>
    </location>
</feature>
<organism evidence="2 3">
    <name type="scientific">Actinidia rufa</name>
    <dbReference type="NCBI Taxonomy" id="165716"/>
    <lineage>
        <taxon>Eukaryota</taxon>
        <taxon>Viridiplantae</taxon>
        <taxon>Streptophyta</taxon>
        <taxon>Embryophyta</taxon>
        <taxon>Tracheophyta</taxon>
        <taxon>Spermatophyta</taxon>
        <taxon>Magnoliopsida</taxon>
        <taxon>eudicotyledons</taxon>
        <taxon>Gunneridae</taxon>
        <taxon>Pentapetalae</taxon>
        <taxon>asterids</taxon>
        <taxon>Ericales</taxon>
        <taxon>Actinidiaceae</taxon>
        <taxon>Actinidia</taxon>
    </lineage>
</organism>
<dbReference type="GO" id="GO:0005634">
    <property type="term" value="C:nucleus"/>
    <property type="evidence" value="ECO:0007669"/>
    <property type="project" value="TreeGrafter"/>
</dbReference>
<dbReference type="OrthoDB" id="1188935at2759"/>
<name>A0A7J0GVS7_9ERIC</name>
<dbReference type="AlphaFoldDB" id="A0A7J0GVS7"/>
<dbReference type="GO" id="GO:0006364">
    <property type="term" value="P:rRNA processing"/>
    <property type="evidence" value="ECO:0007669"/>
    <property type="project" value="TreeGrafter"/>
</dbReference>
<proteinExistence type="predicted"/>
<protein>
    <submittedName>
        <fullName evidence="2">Uncharacterized protein</fullName>
    </submittedName>
</protein>
<comment type="caution">
    <text evidence="2">The sequence shown here is derived from an EMBL/GenBank/DDBJ whole genome shotgun (WGS) entry which is preliminary data.</text>
</comment>
<evidence type="ECO:0000313" key="2">
    <source>
        <dbReference type="EMBL" id="GFZ14614.1"/>
    </source>
</evidence>
<dbReference type="PANTHER" id="PTHR34105">
    <property type="entry name" value="PROLINE-, GLUTAMIC ACID- AND LEUCINE-RICH PROTEIN 1"/>
    <property type="match status" value="1"/>
</dbReference>
<reference evidence="2 3" key="1">
    <citation type="submission" date="2019-07" db="EMBL/GenBank/DDBJ databases">
        <title>De Novo Assembly of kiwifruit Actinidia rufa.</title>
        <authorList>
            <person name="Sugita-Konishi S."/>
            <person name="Sato K."/>
            <person name="Mori E."/>
            <person name="Abe Y."/>
            <person name="Kisaki G."/>
            <person name="Hamano K."/>
            <person name="Suezawa K."/>
            <person name="Otani M."/>
            <person name="Fukuda T."/>
            <person name="Manabe T."/>
            <person name="Gomi K."/>
            <person name="Tabuchi M."/>
            <person name="Akimitsu K."/>
            <person name="Kataoka I."/>
        </authorList>
    </citation>
    <scope>NUCLEOTIDE SEQUENCE [LARGE SCALE GENOMIC DNA]</scope>
    <source>
        <strain evidence="3">cv. Fuchu</strain>
    </source>
</reference>
<evidence type="ECO:0000313" key="3">
    <source>
        <dbReference type="Proteomes" id="UP000585474"/>
    </source>
</evidence>
<accession>A0A7J0GVS7</accession>